<name>A0A183IEZ5_9BILA</name>
<dbReference type="WBParaSite" id="SBAD_0000229201-mRNA-1">
    <property type="protein sequence ID" value="SBAD_0000229201-mRNA-1"/>
    <property type="gene ID" value="SBAD_0000229201"/>
</dbReference>
<dbReference type="OrthoDB" id="5917524at2759"/>
<dbReference type="GO" id="GO:0043025">
    <property type="term" value="C:neuronal cell body"/>
    <property type="evidence" value="ECO:0007669"/>
    <property type="project" value="TreeGrafter"/>
</dbReference>
<dbReference type="Pfam" id="PF06579">
    <property type="entry name" value="Ly-6_related"/>
    <property type="match status" value="1"/>
</dbReference>
<dbReference type="AlphaFoldDB" id="A0A183IEZ5"/>
<dbReference type="PANTHER" id="PTHR34722">
    <property type="entry name" value="HOMOLOG OF ODR-2 (TWO)-RELATED"/>
    <property type="match status" value="1"/>
</dbReference>
<dbReference type="PANTHER" id="PTHR34722:SF4">
    <property type="entry name" value="HOMOLOG OF ODR-2 (TWO)-RELATED"/>
    <property type="match status" value="1"/>
</dbReference>
<accession>A0A183IEZ5</accession>
<sequence>MHRKLVLSNGSNPNRSSLFLPITCYSCMPTAFKEKWSFLKETYYSPANFTDLCNGEKISRQVETVRCFGPCVTLVESSFVGGHYYVRGCMDRIARKGFNAVTVRQMGFEQYDTCHKVMRSQLFRNVPYVEDQITMCTCFEDRCNSARRTLFTQVTLMIILV</sequence>
<gene>
    <name evidence="1" type="ORF">SBAD_LOCUS2189</name>
</gene>
<organism evidence="3">
    <name type="scientific">Soboliphyme baturini</name>
    <dbReference type="NCBI Taxonomy" id="241478"/>
    <lineage>
        <taxon>Eukaryota</taxon>
        <taxon>Metazoa</taxon>
        <taxon>Ecdysozoa</taxon>
        <taxon>Nematoda</taxon>
        <taxon>Enoplea</taxon>
        <taxon>Dorylaimia</taxon>
        <taxon>Dioctophymatida</taxon>
        <taxon>Dioctophymatoidea</taxon>
        <taxon>Soboliphymatidae</taxon>
        <taxon>Soboliphyme</taxon>
    </lineage>
</organism>
<proteinExistence type="predicted"/>
<protein>
    <submittedName>
        <fullName evidence="3">DUF5746 domain-containing protein</fullName>
    </submittedName>
</protein>
<reference evidence="1 2" key="2">
    <citation type="submission" date="2018-11" db="EMBL/GenBank/DDBJ databases">
        <authorList>
            <consortium name="Pathogen Informatics"/>
        </authorList>
    </citation>
    <scope>NUCLEOTIDE SEQUENCE [LARGE SCALE GENOMIC DNA]</scope>
</reference>
<dbReference type="EMBL" id="UZAM01007121">
    <property type="protein sequence ID" value="VDO96840.1"/>
    <property type="molecule type" value="Genomic_DNA"/>
</dbReference>
<evidence type="ECO:0000313" key="3">
    <source>
        <dbReference type="WBParaSite" id="SBAD_0000229201-mRNA-1"/>
    </source>
</evidence>
<dbReference type="GO" id="GO:1990834">
    <property type="term" value="P:response to odorant"/>
    <property type="evidence" value="ECO:0007669"/>
    <property type="project" value="TreeGrafter"/>
</dbReference>
<dbReference type="GO" id="GO:0042048">
    <property type="term" value="P:olfactory behavior"/>
    <property type="evidence" value="ECO:0007669"/>
    <property type="project" value="TreeGrafter"/>
</dbReference>
<dbReference type="GO" id="GO:0030424">
    <property type="term" value="C:axon"/>
    <property type="evidence" value="ECO:0007669"/>
    <property type="project" value="TreeGrafter"/>
</dbReference>
<dbReference type="Proteomes" id="UP000270296">
    <property type="component" value="Unassembled WGS sequence"/>
</dbReference>
<evidence type="ECO:0000313" key="2">
    <source>
        <dbReference type="Proteomes" id="UP000270296"/>
    </source>
</evidence>
<keyword evidence="2" id="KW-1185">Reference proteome</keyword>
<dbReference type="InterPro" id="IPR010558">
    <property type="entry name" value="Ly-6-related"/>
</dbReference>
<reference evidence="3" key="1">
    <citation type="submission" date="2016-06" db="UniProtKB">
        <authorList>
            <consortium name="WormBaseParasite"/>
        </authorList>
    </citation>
    <scope>IDENTIFICATION</scope>
</reference>
<evidence type="ECO:0000313" key="1">
    <source>
        <dbReference type="EMBL" id="VDO96840.1"/>
    </source>
</evidence>